<sequence length="104" mass="12274">MAEDPGKQEIRSFLKILRPMYVGRILDWLYDYYECDDMESVVVISREQWSRIFKEVGLLEGQQVKLLNALNELRIKKDLKPLNIGDFREEGAEKPELNDTNKIK</sequence>
<keyword evidence="2" id="KW-1185">Reference proteome</keyword>
<proteinExistence type="predicted"/>
<dbReference type="AlphaFoldDB" id="X6LWX4"/>
<organism evidence="1 2">
    <name type="scientific">Reticulomyxa filosa</name>
    <dbReference type="NCBI Taxonomy" id="46433"/>
    <lineage>
        <taxon>Eukaryota</taxon>
        <taxon>Sar</taxon>
        <taxon>Rhizaria</taxon>
        <taxon>Retaria</taxon>
        <taxon>Foraminifera</taxon>
        <taxon>Monothalamids</taxon>
        <taxon>Reticulomyxidae</taxon>
        <taxon>Reticulomyxa</taxon>
    </lineage>
</organism>
<comment type="caution">
    <text evidence="1">The sequence shown here is derived from an EMBL/GenBank/DDBJ whole genome shotgun (WGS) entry which is preliminary data.</text>
</comment>
<name>X6LWX4_RETFI</name>
<protein>
    <submittedName>
        <fullName evidence="1">Uncharacterized protein</fullName>
    </submittedName>
</protein>
<gene>
    <name evidence="1" type="ORF">RFI_30988</name>
</gene>
<dbReference type="Proteomes" id="UP000023152">
    <property type="component" value="Unassembled WGS sequence"/>
</dbReference>
<evidence type="ECO:0000313" key="2">
    <source>
        <dbReference type="Proteomes" id="UP000023152"/>
    </source>
</evidence>
<evidence type="ECO:0000313" key="1">
    <source>
        <dbReference type="EMBL" id="ETO06408.1"/>
    </source>
</evidence>
<reference evidence="1 2" key="1">
    <citation type="journal article" date="2013" name="Curr. Biol.">
        <title>The Genome of the Foraminiferan Reticulomyxa filosa.</title>
        <authorList>
            <person name="Glockner G."/>
            <person name="Hulsmann N."/>
            <person name="Schleicher M."/>
            <person name="Noegel A.A."/>
            <person name="Eichinger L."/>
            <person name="Gallinger C."/>
            <person name="Pawlowski J."/>
            <person name="Sierra R."/>
            <person name="Euteneuer U."/>
            <person name="Pillet L."/>
            <person name="Moustafa A."/>
            <person name="Platzer M."/>
            <person name="Groth M."/>
            <person name="Szafranski K."/>
            <person name="Schliwa M."/>
        </authorList>
    </citation>
    <scope>NUCLEOTIDE SEQUENCE [LARGE SCALE GENOMIC DNA]</scope>
</reference>
<dbReference type="EMBL" id="ASPP01027167">
    <property type="protein sequence ID" value="ETO06408.1"/>
    <property type="molecule type" value="Genomic_DNA"/>
</dbReference>
<accession>X6LWX4</accession>